<dbReference type="InterPro" id="IPR013529">
    <property type="entry name" value="Glyco_hydro_42_N"/>
</dbReference>
<dbReference type="PANTHER" id="PTHR36447">
    <property type="entry name" value="BETA-GALACTOSIDASE GANA"/>
    <property type="match status" value="1"/>
</dbReference>
<dbReference type="CDD" id="cd03143">
    <property type="entry name" value="A4_beta-galactosidase_middle_domain"/>
    <property type="match status" value="1"/>
</dbReference>
<evidence type="ECO:0000313" key="11">
    <source>
        <dbReference type="EMBL" id="NOU80445.1"/>
    </source>
</evidence>
<dbReference type="InterPro" id="IPR013738">
    <property type="entry name" value="Beta_galactosidase_Trimer"/>
</dbReference>
<dbReference type="Proteomes" id="UP000596857">
    <property type="component" value="Unassembled WGS sequence"/>
</dbReference>
<keyword evidence="5 8" id="KW-0378">Hydrolase</keyword>
<sequence length="669" mass="75213">MDHLLYGVAYYDEYMPYDRLDEDIRMMQEAGINTVRIAESTWSTHEPQNGVFNFSPVTRVLDAMHAAGIHVIVGTPTYAIPAWMVKEHPDVLAVTAQGEGKYGARQIMDITHPVYLFYAERIIRKLMAVVHKHPAVIGYQIDNETKHYETAGPNVQLKFVKYMRETYGTLEAINHQFGLDYWSNRIDSWEDFPSMVGTINGSLGAEFARFQRGLVNEFLAWQIGIVGEYKQPGQFTTHNFDFEWRGHSFGVQPSVDHFAAAAPFDIAGVDIYHPSQDNLTGAEISFGGDMTRSLKQDNYFVLETQAQAFPEWTPYPKQLRLQAFSHLGSGASMVAYWHWHSIHNSFETYWKGLLSHDFLPNPVYKEARTIGADFKRLSDQLIGLKKTSKVAVMVSNEALSAIEWFKLPGGVIYNDVVRWMYDELYRMNIACDFIQPSCTRLSDYELIVVPALYAVSDEALQRLNEYVRSGGHAVYSFKSGFTDEQVKVRHSAQPGVIHEACGVTYSHFATPNASAGLTGKLFPEGTEAGVHTVRTWMEMLVPDSAEVLASYDHPQWGEYAAVTRNSFGDGTATYIGCMTEPAALAVILRDTLQVAGLWGEDQQLSFPLIVKSGVNRHGSTIRYYYNYSAESVTFQYPYGAGQELLSGNPVAHAEELKIEAWGVFIISEG</sequence>
<comment type="catalytic activity">
    <reaction evidence="1 8">
        <text>Hydrolysis of terminal non-reducing beta-D-galactose residues in beta-D-galactosides.</text>
        <dbReference type="EC" id="3.2.1.23"/>
    </reaction>
</comment>
<evidence type="ECO:0000256" key="1">
    <source>
        <dbReference type="ARBA" id="ARBA00001412"/>
    </source>
</evidence>
<reference evidence="11 12" key="1">
    <citation type="submission" date="2019-10" db="EMBL/GenBank/DDBJ databases">
        <title>Description of Paenibacillus terricola sp. nov.</title>
        <authorList>
            <person name="Carlier A."/>
            <person name="Qi S."/>
        </authorList>
    </citation>
    <scope>NUCLEOTIDE SEQUENCE [LARGE SCALE GENOMIC DNA]</scope>
    <source>
        <strain evidence="11 12">LMG 31459</strain>
    </source>
</reference>
<comment type="similarity">
    <text evidence="2 8">Belongs to the glycosyl hydrolase 42 family.</text>
</comment>
<evidence type="ECO:0000313" key="12">
    <source>
        <dbReference type="Proteomes" id="UP000596857"/>
    </source>
</evidence>
<evidence type="ECO:0000256" key="5">
    <source>
        <dbReference type="ARBA" id="ARBA00022801"/>
    </source>
</evidence>
<proteinExistence type="inferred from homology"/>
<gene>
    <name evidence="11" type="ORF">GC101_16375</name>
</gene>
<comment type="caution">
    <text evidence="11">The sequence shown here is derived from an EMBL/GenBank/DDBJ whole genome shotgun (WGS) entry which is preliminary data.</text>
</comment>
<dbReference type="Pfam" id="PF08532">
    <property type="entry name" value="Glyco_hydro_42M"/>
    <property type="match status" value="1"/>
</dbReference>
<feature type="domain" description="Beta-galactosidase trimerisation" evidence="10">
    <location>
        <begin position="389"/>
        <end position="597"/>
    </location>
</feature>
<keyword evidence="12" id="KW-1185">Reference proteome</keyword>
<evidence type="ECO:0000259" key="10">
    <source>
        <dbReference type="Pfam" id="PF08532"/>
    </source>
</evidence>
<dbReference type="Gene3D" id="3.40.50.880">
    <property type="match status" value="1"/>
</dbReference>
<dbReference type="EC" id="3.2.1.23" evidence="3 8"/>
<evidence type="ECO:0000256" key="6">
    <source>
        <dbReference type="ARBA" id="ARBA00022833"/>
    </source>
</evidence>
<evidence type="ECO:0000256" key="2">
    <source>
        <dbReference type="ARBA" id="ARBA00005940"/>
    </source>
</evidence>
<protein>
    <recommendedName>
        <fullName evidence="3 8">Beta-galactosidase</fullName>
        <shortName evidence="8">Beta-gal</shortName>
        <ecNumber evidence="3 8">3.2.1.23</ecNumber>
    </recommendedName>
</protein>
<dbReference type="PANTHER" id="PTHR36447:SF2">
    <property type="entry name" value="BETA-GALACTOSIDASE YESZ"/>
    <property type="match status" value="1"/>
</dbReference>
<dbReference type="InterPro" id="IPR017853">
    <property type="entry name" value="GH"/>
</dbReference>
<name>A0ABX1YHF6_9BACL</name>
<keyword evidence="4" id="KW-0479">Metal-binding</keyword>
<keyword evidence="7 8" id="KW-0326">Glycosidase</keyword>
<organism evidence="11 12">
    <name type="scientific">Paenibacillus phytohabitans</name>
    <dbReference type="NCBI Taxonomy" id="2654978"/>
    <lineage>
        <taxon>Bacteria</taxon>
        <taxon>Bacillati</taxon>
        <taxon>Bacillota</taxon>
        <taxon>Bacilli</taxon>
        <taxon>Bacillales</taxon>
        <taxon>Paenibacillaceae</taxon>
        <taxon>Paenibacillus</taxon>
    </lineage>
</organism>
<dbReference type="RefSeq" id="WP_171718101.1">
    <property type="nucleotide sequence ID" value="NZ_WHOB01000047.1"/>
</dbReference>
<accession>A0ABX1YHF6</accession>
<dbReference type="Gene3D" id="3.20.20.80">
    <property type="entry name" value="Glycosidases"/>
    <property type="match status" value="1"/>
</dbReference>
<evidence type="ECO:0000256" key="7">
    <source>
        <dbReference type="ARBA" id="ARBA00023295"/>
    </source>
</evidence>
<feature type="domain" description="Glycoside hydrolase family 42 N-terminal" evidence="9">
    <location>
        <begin position="10"/>
        <end position="376"/>
    </location>
</feature>
<evidence type="ECO:0000256" key="8">
    <source>
        <dbReference type="PIRNR" id="PIRNR001084"/>
    </source>
</evidence>
<evidence type="ECO:0000256" key="4">
    <source>
        <dbReference type="ARBA" id="ARBA00022723"/>
    </source>
</evidence>
<dbReference type="PIRSF" id="PIRSF001084">
    <property type="entry name" value="B-galactosidase"/>
    <property type="match status" value="1"/>
</dbReference>
<keyword evidence="6" id="KW-0862">Zinc</keyword>
<evidence type="ECO:0000259" key="9">
    <source>
        <dbReference type="Pfam" id="PF02449"/>
    </source>
</evidence>
<dbReference type="EMBL" id="WHOB01000047">
    <property type="protein sequence ID" value="NOU80445.1"/>
    <property type="molecule type" value="Genomic_DNA"/>
</dbReference>
<dbReference type="SUPFAM" id="SSF51445">
    <property type="entry name" value="(Trans)glycosidases"/>
    <property type="match status" value="1"/>
</dbReference>
<dbReference type="SUPFAM" id="SSF52317">
    <property type="entry name" value="Class I glutamine amidotransferase-like"/>
    <property type="match status" value="1"/>
</dbReference>
<dbReference type="InterPro" id="IPR003476">
    <property type="entry name" value="Glyco_hydro_42"/>
</dbReference>
<evidence type="ECO:0000256" key="3">
    <source>
        <dbReference type="ARBA" id="ARBA00012756"/>
    </source>
</evidence>
<dbReference type="Pfam" id="PF02449">
    <property type="entry name" value="Glyco_hydro_42"/>
    <property type="match status" value="1"/>
</dbReference>
<dbReference type="InterPro" id="IPR029062">
    <property type="entry name" value="Class_I_gatase-like"/>
</dbReference>